<comment type="caution">
    <text evidence="1">The sequence shown here is derived from an EMBL/GenBank/DDBJ whole genome shotgun (WGS) entry which is preliminary data.</text>
</comment>
<evidence type="ECO:0000313" key="1">
    <source>
        <dbReference type="EMBL" id="MBB6470531.1"/>
    </source>
</evidence>
<dbReference type="AlphaFoldDB" id="A0A8E1WMR3"/>
<evidence type="ECO:0000313" key="2">
    <source>
        <dbReference type="Proteomes" id="UP000532373"/>
    </source>
</evidence>
<accession>A0A8E1WMR3</accession>
<protein>
    <submittedName>
        <fullName evidence="1">Uncharacterized protein</fullName>
    </submittedName>
</protein>
<name>A0A8E1WMR3_9HYPH</name>
<proteinExistence type="predicted"/>
<organism evidence="1 2">
    <name type="scientific">Aminobacter carboxidus</name>
    <dbReference type="NCBI Taxonomy" id="376165"/>
    <lineage>
        <taxon>Bacteria</taxon>
        <taxon>Pseudomonadati</taxon>
        <taxon>Pseudomonadota</taxon>
        <taxon>Alphaproteobacteria</taxon>
        <taxon>Hyphomicrobiales</taxon>
        <taxon>Phyllobacteriaceae</taxon>
        <taxon>Aminobacter</taxon>
    </lineage>
</organism>
<dbReference type="EMBL" id="JACHGI010000034">
    <property type="protein sequence ID" value="MBB6470531.1"/>
    <property type="molecule type" value="Genomic_DNA"/>
</dbReference>
<sequence>MSGPITIHSESFPKWQDRNGGFDAYRWPIIVVIKGCFNDLVLI</sequence>
<gene>
    <name evidence="1" type="ORF">HNQ96_006430</name>
</gene>
<reference evidence="1 2" key="1">
    <citation type="submission" date="2020-08" db="EMBL/GenBank/DDBJ databases">
        <title>Genomic Encyclopedia of Type Strains, Phase IV (KMG-IV): sequencing the most valuable type-strain genomes for metagenomic binning, comparative biology and taxonomic classification.</title>
        <authorList>
            <person name="Goeker M."/>
        </authorList>
    </citation>
    <scope>NUCLEOTIDE SEQUENCE [LARGE SCALE GENOMIC DNA]</scope>
    <source>
        <strain evidence="1 2">DSM 17454</strain>
    </source>
</reference>
<dbReference type="Proteomes" id="UP000532373">
    <property type="component" value="Unassembled WGS sequence"/>
</dbReference>